<sequence length="226" mass="26838">MSMENLLEEFEVVELKDVEVIEEHAIEKSQNVNEIEEARLKLAKKLKILKENQLEQKLEREQIKRELDELKRSNEEKRKNEERFKNSVEAKLARFDVYEKARRAEFEKYLRRYKERSESSNANERSNTVELPHPSSSKHPDESNKNSTERKEKRIIRRAQSERQCEANLKPVRILKKVVSVKRDQTKPAEVCKEKLELLENKTGKLPEKNREEPIAQVKKIGEHPI</sequence>
<organism evidence="3">
    <name type="scientific">Caenorhabditis brenneri</name>
    <name type="common">Nematode worm</name>
    <dbReference type="NCBI Taxonomy" id="135651"/>
    <lineage>
        <taxon>Eukaryota</taxon>
        <taxon>Metazoa</taxon>
        <taxon>Ecdysozoa</taxon>
        <taxon>Nematoda</taxon>
        <taxon>Chromadorea</taxon>
        <taxon>Rhabditida</taxon>
        <taxon>Rhabditina</taxon>
        <taxon>Rhabditomorpha</taxon>
        <taxon>Rhabditoidea</taxon>
        <taxon>Rhabditidae</taxon>
        <taxon>Peloderinae</taxon>
        <taxon>Caenorhabditis</taxon>
    </lineage>
</organism>
<dbReference type="HOGENOM" id="CLU_1225724_0_0_1"/>
<feature type="region of interest" description="Disordered" evidence="1">
    <location>
        <begin position="205"/>
        <end position="226"/>
    </location>
</feature>
<name>G0MTC8_CAEBE</name>
<dbReference type="InParanoid" id="G0MTC8"/>
<evidence type="ECO:0000256" key="1">
    <source>
        <dbReference type="SAM" id="MobiDB-lite"/>
    </source>
</evidence>
<dbReference type="OMA" id="ERQCEAN"/>
<feature type="region of interest" description="Disordered" evidence="1">
    <location>
        <begin position="60"/>
        <end position="84"/>
    </location>
</feature>
<accession>G0MTC8</accession>
<dbReference type="Proteomes" id="UP000008068">
    <property type="component" value="Unassembled WGS sequence"/>
</dbReference>
<keyword evidence="3" id="KW-1185">Reference proteome</keyword>
<dbReference type="OrthoDB" id="10341712at2759"/>
<proteinExistence type="predicted"/>
<dbReference type="eggNOG" id="ENOG502TJ0S">
    <property type="taxonomic scope" value="Eukaryota"/>
</dbReference>
<protein>
    <submittedName>
        <fullName evidence="2">Uncharacterized protein</fullName>
    </submittedName>
</protein>
<dbReference type="AlphaFoldDB" id="G0MTC8"/>
<evidence type="ECO:0000313" key="3">
    <source>
        <dbReference type="Proteomes" id="UP000008068"/>
    </source>
</evidence>
<feature type="region of interest" description="Disordered" evidence="1">
    <location>
        <begin position="112"/>
        <end position="163"/>
    </location>
</feature>
<gene>
    <name evidence="2" type="ORF">CAEBREN_16927</name>
</gene>
<dbReference type="EMBL" id="GL379811">
    <property type="protein sequence ID" value="EGT43586.1"/>
    <property type="molecule type" value="Genomic_DNA"/>
</dbReference>
<feature type="compositionally biased region" description="Basic and acidic residues" evidence="1">
    <location>
        <begin position="138"/>
        <end position="152"/>
    </location>
</feature>
<reference evidence="3" key="1">
    <citation type="submission" date="2011-07" db="EMBL/GenBank/DDBJ databases">
        <authorList>
            <consortium name="Caenorhabditis brenneri Sequencing and Analysis Consortium"/>
            <person name="Wilson R.K."/>
        </authorList>
    </citation>
    <scope>NUCLEOTIDE SEQUENCE [LARGE SCALE GENOMIC DNA]</scope>
    <source>
        <strain evidence="3">PB2801</strain>
    </source>
</reference>
<evidence type="ECO:0000313" key="2">
    <source>
        <dbReference type="EMBL" id="EGT43586.1"/>
    </source>
</evidence>